<name>A0A0B1SDY1_OESDE</name>
<accession>A0A0B1SDY1</accession>
<protein>
    <recommendedName>
        <fullName evidence="1">ERAP1-like C-terminal domain-containing protein</fullName>
    </recommendedName>
</protein>
<dbReference type="OrthoDB" id="5811161at2759"/>
<dbReference type="AlphaFoldDB" id="A0A0B1SDY1"/>
<feature type="domain" description="ERAP1-like C-terminal" evidence="1">
    <location>
        <begin position="2"/>
        <end position="107"/>
    </location>
</feature>
<dbReference type="Gene3D" id="1.25.50.20">
    <property type="match status" value="1"/>
</dbReference>
<organism evidence="2 3">
    <name type="scientific">Oesophagostomum dentatum</name>
    <name type="common">Nodular worm</name>
    <dbReference type="NCBI Taxonomy" id="61180"/>
    <lineage>
        <taxon>Eukaryota</taxon>
        <taxon>Metazoa</taxon>
        <taxon>Ecdysozoa</taxon>
        <taxon>Nematoda</taxon>
        <taxon>Chromadorea</taxon>
        <taxon>Rhabditida</taxon>
        <taxon>Rhabditina</taxon>
        <taxon>Rhabditomorpha</taxon>
        <taxon>Strongyloidea</taxon>
        <taxon>Strongylidae</taxon>
        <taxon>Oesophagostomum</taxon>
    </lineage>
</organism>
<dbReference type="Proteomes" id="UP000053660">
    <property type="component" value="Unassembled WGS sequence"/>
</dbReference>
<gene>
    <name evidence="2" type="ORF">OESDEN_18580</name>
</gene>
<dbReference type="EMBL" id="KN586204">
    <property type="protein sequence ID" value="KHJ81732.1"/>
    <property type="molecule type" value="Genomic_DNA"/>
</dbReference>
<feature type="non-terminal residue" evidence="2">
    <location>
        <position position="1"/>
    </location>
</feature>
<keyword evidence="3" id="KW-1185">Reference proteome</keyword>
<dbReference type="Pfam" id="PF11838">
    <property type="entry name" value="ERAP1_C"/>
    <property type="match status" value="1"/>
</dbReference>
<proteinExistence type="predicted"/>
<evidence type="ECO:0000313" key="3">
    <source>
        <dbReference type="Proteomes" id="UP000053660"/>
    </source>
</evidence>
<evidence type="ECO:0000313" key="2">
    <source>
        <dbReference type="EMBL" id="KHJ81732.1"/>
    </source>
</evidence>
<evidence type="ECO:0000259" key="1">
    <source>
        <dbReference type="Pfam" id="PF11838"/>
    </source>
</evidence>
<sequence length="173" mass="20786">SFLRVQYDDNSWKEFLKIIPKLDKETQSVALSDAWFFTQKGVYSWPKFLNLVHALKWDKCLMQWSAAVPFMDTLYHRFRYHREWAKVKQFLASLGEDAYNRIGKSSSEDWETPIPPDYRRSMYCYGLKKVPYKLGFVENLRKYFEKEAFYYDRDGDNLLRAMTCANLTHELSR</sequence>
<reference evidence="2 3" key="1">
    <citation type="submission" date="2014-03" db="EMBL/GenBank/DDBJ databases">
        <title>Draft genome of the hookworm Oesophagostomum dentatum.</title>
        <authorList>
            <person name="Mitreva M."/>
        </authorList>
    </citation>
    <scope>NUCLEOTIDE SEQUENCE [LARGE SCALE GENOMIC DNA]</scope>
    <source>
        <strain evidence="2 3">OD-Hann</strain>
    </source>
</reference>
<dbReference type="InterPro" id="IPR024571">
    <property type="entry name" value="ERAP1-like_C_dom"/>
</dbReference>